<gene>
    <name evidence="2" type="ORF">IWX90DRAFT_294498</name>
</gene>
<feature type="compositionally biased region" description="Polar residues" evidence="1">
    <location>
        <begin position="470"/>
        <end position="502"/>
    </location>
</feature>
<feature type="compositionally biased region" description="Basic and acidic residues" evidence="1">
    <location>
        <begin position="790"/>
        <end position="801"/>
    </location>
</feature>
<feature type="region of interest" description="Disordered" evidence="1">
    <location>
        <begin position="429"/>
        <end position="990"/>
    </location>
</feature>
<feature type="region of interest" description="Disordered" evidence="1">
    <location>
        <begin position="1012"/>
        <end position="1107"/>
    </location>
</feature>
<feature type="region of interest" description="Disordered" evidence="1">
    <location>
        <begin position="1"/>
        <end position="144"/>
    </location>
</feature>
<proteinExistence type="predicted"/>
<feature type="compositionally biased region" description="Basic residues" evidence="1">
    <location>
        <begin position="1079"/>
        <end position="1091"/>
    </location>
</feature>
<feature type="compositionally biased region" description="Polar residues" evidence="1">
    <location>
        <begin position="694"/>
        <end position="718"/>
    </location>
</feature>
<feature type="compositionally biased region" description="Basic and acidic residues" evidence="1">
    <location>
        <begin position="644"/>
        <end position="670"/>
    </location>
</feature>
<feature type="region of interest" description="Disordered" evidence="1">
    <location>
        <begin position="1190"/>
        <end position="1224"/>
    </location>
</feature>
<feature type="compositionally biased region" description="Low complexity" evidence="1">
    <location>
        <begin position="719"/>
        <end position="738"/>
    </location>
</feature>
<feature type="compositionally biased region" description="Basic and acidic residues" evidence="1">
    <location>
        <begin position="1"/>
        <end position="19"/>
    </location>
</feature>
<feature type="compositionally biased region" description="Polar residues" evidence="1">
    <location>
        <begin position="120"/>
        <end position="130"/>
    </location>
</feature>
<feature type="compositionally biased region" description="Acidic residues" evidence="1">
    <location>
        <begin position="456"/>
        <end position="468"/>
    </location>
</feature>
<feature type="compositionally biased region" description="Basic and acidic residues" evidence="1">
    <location>
        <begin position="955"/>
        <end position="972"/>
    </location>
</feature>
<feature type="compositionally biased region" description="Basic and acidic residues" evidence="1">
    <location>
        <begin position="30"/>
        <end position="49"/>
    </location>
</feature>
<comment type="caution">
    <text evidence="2">The sequence shown here is derived from an EMBL/GenBank/DDBJ whole genome shotgun (WGS) entry which is preliminary data.</text>
</comment>
<feature type="region of interest" description="Disordered" evidence="1">
    <location>
        <begin position="285"/>
        <end position="337"/>
    </location>
</feature>
<evidence type="ECO:0000313" key="2">
    <source>
        <dbReference type="EMBL" id="KAK8159229.1"/>
    </source>
</evidence>
<sequence length="1645" mass="184250">MTNAPSERDDHYARRRDAYRPSTEANVPLPHDRGSTNPYDRHISPDHGRQPHHRLPSHIVPPRHFDSPRQEAWLRQQEPASSLSHHRSAAEDTQRSQRVVHLGSAYYSDHHPRESGFGFQPSTTNYYGQSKDQRQSERPERVEETNIRPWSRWEVDKYETSHRATRQRSMHPNIVPSGQTLPPEHSAHYRRHDSSYNHAPPRHSSHTYGIPAEDARYMPEDRHRRAHYPDEYRGHVDFRNATHRSEVEHEVLRYTQEQVRSGFLPHLSQVSNAERQRRDDAQWYGNARQSSWETSPAPHADWNHHEMRERRMGSRGPHEKEERMVHHDRESSRYREAPPAYEETVTYARDRIPHDDGRMTGIARQRSEAESGRAQPIANDEEAKKQKAMDFAVESFERGELDDVLNCGSPYLEQAARLLLQQLNAAEAAKPKTHWRAKPVLKPVRAASATGPFVQSDEDEDGDDDEEVTPSGTASGRNPEQDGSSTTVEPAAPNQATPSSGAVKSKLLRERARRDTPIRATEYEDDIGSIFEGSSAPKEQEPLFVPKTTPVKQKHSDLGSAADLQQDVIDSPRRQPSPDTGIVHDQNPKPSTPSNAAPTPFSMMSREQMAKMMAERNRATEVINPKPQIPQIAKTTQPPLAEIGHSRERAISISSEKSESDSSSDEHKNQNGDAEDLTAAQRRTKEFTRALEMFQSSGPSSIPDKSTTARNTESTPKSTTHIPPTAATTPALKLDAPPKASAASGQPSGWQAATAIVQELPAATNVKTPNAGTSASSNAKSPEESGMQSEDSKTQDRERQQTLESFGEDIMALRAEMERQKQQKREAEDQIALPESDNDYDDQGEGPQIDTVPKVIPKRRGRPPGSTSKKTADKKPAKPVKRKAPAKQLSSELVATESDEPDSDVEALTQTAVQRRGQNNGTLAHNGPISLHNYALQKRKPEESASTRVKKRKTSHEQEQPGKLRFDSEGNRHGLPALESPIGSPEMKTFFQTYGGDTHAMKAHAPICAQVLADEMDRDDEPEPNGNLRSPRLKRTTPPPKPINTSSLRPAYRKGKAWPEAVHVPVEDQDELEEPAAKPVKRRPKTPRKTSKQSANAPSTDAGVPEDHDGIIMVNKKFESPPTNQGAHCIPLGEADKHLAKWRSAGLKWDDVRILYANETNRILAPQTLQYRHKRVLEKNPDLAAAAAMKTDVPPPDDAPVHASAEEYEEEAEPPKHGPGGKTWNMDALEAYYANQRELNAYFASGEDETDDDDEPAEEEQEPRRQQPVREKTPEALDKNDCWWMYQVWRKSWTKTTEEDKKAMRKERKEREKEKATRAEMRKKEKEMRREERELEKQEKEAEKMKKKELQDMLSLFPGPSFADQDEGSETMSESDSDSDSGSDTESEGEEVDVEEVDPKEAAKKYVPGEAYYHTLKDANDAAIIEMCGSRFGIGGIGPIDKTGLISHTSTYGPHGMIELEAHYFNNVVVRVWVDRFVRAPGVADPPDVSRHGWLAKMIWVVKRKDVEVRRTRPANIVEAADGNAMDVEAESNTIAITDLATFTVLDGANSDAAQRALDHAYPPSQRGVDQIQARIDAKKEFDAQVQHFDQTNTTFSAGFEGDEEVVAQVAGEHGSSGGDVVVTTKRVETTFWVEGAMLQGPRNV</sequence>
<feature type="compositionally biased region" description="Basic and acidic residues" evidence="1">
    <location>
        <begin position="1262"/>
        <end position="1277"/>
    </location>
</feature>
<feature type="compositionally biased region" description="Polar residues" evidence="1">
    <location>
        <begin position="765"/>
        <end position="780"/>
    </location>
</feature>
<reference evidence="2 3" key="1">
    <citation type="journal article" date="2022" name="G3 (Bethesda)">
        <title>Enemy or ally: a genomic approach to elucidate the lifestyle of Phyllosticta citrichinaensis.</title>
        <authorList>
            <person name="Buijs V.A."/>
            <person name="Groenewald J.Z."/>
            <person name="Haridas S."/>
            <person name="LaButti K.M."/>
            <person name="Lipzen A."/>
            <person name="Martin F.M."/>
            <person name="Barry K."/>
            <person name="Grigoriev I.V."/>
            <person name="Crous P.W."/>
            <person name="Seidl M.F."/>
        </authorList>
    </citation>
    <scope>NUCLEOTIDE SEQUENCE [LARGE SCALE GENOMIC DNA]</scope>
    <source>
        <strain evidence="2 3">CBS 129764</strain>
    </source>
</reference>
<evidence type="ECO:0000313" key="3">
    <source>
        <dbReference type="Proteomes" id="UP001456524"/>
    </source>
</evidence>
<feature type="compositionally biased region" description="Acidic residues" evidence="1">
    <location>
        <begin position="1364"/>
        <end position="1396"/>
    </location>
</feature>
<feature type="compositionally biased region" description="Basic and acidic residues" evidence="1">
    <location>
        <begin position="815"/>
        <end position="828"/>
    </location>
</feature>
<dbReference type="EMBL" id="JBBWUH010000008">
    <property type="protein sequence ID" value="KAK8159229.1"/>
    <property type="molecule type" value="Genomic_DNA"/>
</dbReference>
<keyword evidence="3" id="KW-1185">Reference proteome</keyword>
<accession>A0ABR1XKA5</accession>
<feature type="compositionally biased region" description="Polar residues" evidence="1">
    <location>
        <begin position="588"/>
        <end position="597"/>
    </location>
</feature>
<name>A0ABR1XKA5_9PEZI</name>
<evidence type="ECO:0000256" key="1">
    <source>
        <dbReference type="SAM" id="MobiDB-lite"/>
    </source>
</evidence>
<protein>
    <submittedName>
        <fullName evidence="2">Uncharacterized protein</fullName>
    </submittedName>
</protein>
<dbReference type="Proteomes" id="UP001456524">
    <property type="component" value="Unassembled WGS sequence"/>
</dbReference>
<feature type="compositionally biased region" description="Polar residues" evidence="1">
    <location>
        <begin position="908"/>
        <end position="923"/>
    </location>
</feature>
<feature type="compositionally biased region" description="Acidic residues" evidence="1">
    <location>
        <begin position="1246"/>
        <end position="1261"/>
    </location>
</feature>
<feature type="compositionally biased region" description="Acidic residues" evidence="1">
    <location>
        <begin position="1014"/>
        <end position="1023"/>
    </location>
</feature>
<feature type="compositionally biased region" description="Basic and acidic residues" evidence="1">
    <location>
        <begin position="131"/>
        <end position="144"/>
    </location>
</feature>
<feature type="compositionally biased region" description="Basic and acidic residues" evidence="1">
    <location>
        <begin position="301"/>
        <end position="336"/>
    </location>
</feature>
<feature type="region of interest" description="Disordered" evidence="1">
    <location>
        <begin position="1295"/>
        <end position="1401"/>
    </location>
</feature>
<feature type="region of interest" description="Disordered" evidence="1">
    <location>
        <begin position="364"/>
        <end position="385"/>
    </location>
</feature>
<feature type="compositionally biased region" description="Basic and acidic residues" evidence="1">
    <location>
        <begin position="1296"/>
        <end position="1351"/>
    </location>
</feature>
<feature type="compositionally biased region" description="Basic and acidic residues" evidence="1">
    <location>
        <begin position="507"/>
        <end position="517"/>
    </location>
</feature>
<organism evidence="2 3">
    <name type="scientific">Phyllosticta citrichinensis</name>
    <dbReference type="NCBI Taxonomy" id="1130410"/>
    <lineage>
        <taxon>Eukaryota</taxon>
        <taxon>Fungi</taxon>
        <taxon>Dikarya</taxon>
        <taxon>Ascomycota</taxon>
        <taxon>Pezizomycotina</taxon>
        <taxon>Dothideomycetes</taxon>
        <taxon>Dothideomycetes incertae sedis</taxon>
        <taxon>Botryosphaeriales</taxon>
        <taxon>Phyllostictaceae</taxon>
        <taxon>Phyllosticta</taxon>
    </lineage>
</organism>
<feature type="region of interest" description="Disordered" evidence="1">
    <location>
        <begin position="183"/>
        <end position="209"/>
    </location>
</feature>
<feature type="region of interest" description="Disordered" evidence="1">
    <location>
        <begin position="1239"/>
        <end position="1277"/>
    </location>
</feature>